<dbReference type="GO" id="GO:0005975">
    <property type="term" value="P:carbohydrate metabolic process"/>
    <property type="evidence" value="ECO:0007669"/>
    <property type="project" value="InterPro"/>
</dbReference>
<feature type="domain" description="Glycosyl hydrolase family 13 catalytic" evidence="1">
    <location>
        <begin position="135"/>
        <end position="433"/>
    </location>
</feature>
<keyword evidence="2" id="KW-0418">Kinase</keyword>
<dbReference type="OrthoDB" id="9761875at2"/>
<dbReference type="Gene3D" id="2.60.40.10">
    <property type="entry name" value="Immunoglobulins"/>
    <property type="match status" value="1"/>
</dbReference>
<gene>
    <name evidence="2" type="ORF">DFP97_101333</name>
</gene>
<proteinExistence type="predicted"/>
<dbReference type="InterPro" id="IPR017853">
    <property type="entry name" value="GH"/>
</dbReference>
<evidence type="ECO:0000313" key="3">
    <source>
        <dbReference type="Proteomes" id="UP000252415"/>
    </source>
</evidence>
<dbReference type="SMART" id="SM00642">
    <property type="entry name" value="Aamy"/>
    <property type="match status" value="1"/>
</dbReference>
<dbReference type="PANTHER" id="PTHR10357">
    <property type="entry name" value="ALPHA-AMYLASE FAMILY MEMBER"/>
    <property type="match status" value="1"/>
</dbReference>
<dbReference type="Pfam" id="PF00128">
    <property type="entry name" value="Alpha-amylase"/>
    <property type="match status" value="1"/>
</dbReference>
<evidence type="ECO:0000259" key="1">
    <source>
        <dbReference type="SMART" id="SM00642"/>
    </source>
</evidence>
<dbReference type="Gene3D" id="3.20.20.80">
    <property type="entry name" value="Glycosidases"/>
    <property type="match status" value="2"/>
</dbReference>
<dbReference type="SUPFAM" id="SSF51445">
    <property type="entry name" value="(Trans)glycosidases"/>
    <property type="match status" value="2"/>
</dbReference>
<keyword evidence="3" id="KW-1185">Reference proteome</keyword>
<accession>A0A368WCX3</accession>
<dbReference type="Proteomes" id="UP000252415">
    <property type="component" value="Unassembled WGS sequence"/>
</dbReference>
<evidence type="ECO:0000313" key="2">
    <source>
        <dbReference type="EMBL" id="RCW51987.1"/>
    </source>
</evidence>
<comment type="caution">
    <text evidence="2">The sequence shown here is derived from an EMBL/GenBank/DDBJ whole genome shotgun (WGS) entry which is preliminary data.</text>
</comment>
<protein>
    <submittedName>
        <fullName evidence="2">AMP-activated protein kinase-like protein</fullName>
    </submittedName>
</protein>
<sequence length="438" mass="51178">MLTKFPTKGSKGVRFVYYTDTPVDSVALAGTFNNWNGDRNYMKRMEDATGWEIELPILKGRHLYKFVVNGEAWILDPLNPSVSEDGQNNSAITVTEYGDVLIRTNEISKNHPGYMYENFTALSSPEWIKKSVIYELHLRAYTETGFRGLADKIDYFNEMGINTLWLMPFNEVGHERRIGKYGDPYAVKDFYSIDPEFGTKDDLLLFMRKAHANGIRVILDWVFLIRQMIDRTITQSEFITIYNSYKYSFPRNSLRMNWLEEKEQSRVREYLGVEHAGPAASILLTLEGVPLIMMGQEFNENTMETWTSLFDEYKLNWDSFDTRIFEHYKFLIHLRTNQPAFWAGELEFIRNSEKMVLSYIRQHKGIKFLIIVNLSEDALLVLFDKESLADEFIKDRKNMLYRTGRDDLQTENDSSALWANSYETIIYKMDGPKGQISK</sequence>
<dbReference type="InterPro" id="IPR032640">
    <property type="entry name" value="AMPK1_CBM"/>
</dbReference>
<keyword evidence="2" id="KW-0808">Transferase</keyword>
<dbReference type="RefSeq" id="WP_114378219.1">
    <property type="nucleotide sequence ID" value="NZ_QPJD01000001.1"/>
</dbReference>
<organism evidence="2 3">
    <name type="scientific">Paenibacillus prosopidis</name>
    <dbReference type="NCBI Taxonomy" id="630520"/>
    <lineage>
        <taxon>Bacteria</taxon>
        <taxon>Bacillati</taxon>
        <taxon>Bacillota</taxon>
        <taxon>Bacilli</taxon>
        <taxon>Bacillales</taxon>
        <taxon>Paenibacillaceae</taxon>
        <taxon>Paenibacillus</taxon>
    </lineage>
</organism>
<dbReference type="Pfam" id="PF16561">
    <property type="entry name" value="AMPK1_CBM"/>
    <property type="match status" value="1"/>
</dbReference>
<dbReference type="GO" id="GO:0016301">
    <property type="term" value="F:kinase activity"/>
    <property type="evidence" value="ECO:0007669"/>
    <property type="project" value="UniProtKB-KW"/>
</dbReference>
<dbReference type="InterPro" id="IPR006047">
    <property type="entry name" value="GH13_cat_dom"/>
</dbReference>
<dbReference type="EMBL" id="QPJD01000001">
    <property type="protein sequence ID" value="RCW51987.1"/>
    <property type="molecule type" value="Genomic_DNA"/>
</dbReference>
<dbReference type="InterPro" id="IPR013783">
    <property type="entry name" value="Ig-like_fold"/>
</dbReference>
<reference evidence="2 3" key="1">
    <citation type="submission" date="2018-07" db="EMBL/GenBank/DDBJ databases">
        <title>Genomic Encyclopedia of Type Strains, Phase III (KMG-III): the genomes of soil and plant-associated and newly described type strains.</title>
        <authorList>
            <person name="Whitman W."/>
        </authorList>
    </citation>
    <scope>NUCLEOTIDE SEQUENCE [LARGE SCALE GENOMIC DNA]</scope>
    <source>
        <strain evidence="2 3">CECT 7506</strain>
    </source>
</reference>
<dbReference type="AlphaFoldDB" id="A0A368WCX3"/>
<name>A0A368WCX3_9BACL</name>